<feature type="region of interest" description="Disordered" evidence="1">
    <location>
        <begin position="112"/>
        <end position="143"/>
    </location>
</feature>
<name>A0ABC8V7F6_9POAL</name>
<proteinExistence type="predicted"/>
<reference evidence="3" key="1">
    <citation type="submission" date="2024-06" db="EMBL/GenBank/DDBJ databases">
        <authorList>
            <person name="Ryan C."/>
        </authorList>
    </citation>
    <scope>NUCLEOTIDE SEQUENCE [LARGE SCALE GENOMIC DNA]</scope>
</reference>
<dbReference type="PANTHER" id="PTHR33334:SF3">
    <property type="entry name" value="PROTEIN LNK1"/>
    <property type="match status" value="1"/>
</dbReference>
<protein>
    <submittedName>
        <fullName evidence="2">Uncharacterized protein</fullName>
    </submittedName>
</protein>
<feature type="region of interest" description="Disordered" evidence="1">
    <location>
        <begin position="1"/>
        <end position="45"/>
    </location>
</feature>
<feature type="compositionally biased region" description="Polar residues" evidence="1">
    <location>
        <begin position="9"/>
        <end position="26"/>
    </location>
</feature>
<dbReference type="EMBL" id="OZ075111">
    <property type="protein sequence ID" value="CAL4885425.1"/>
    <property type="molecule type" value="Genomic_DNA"/>
</dbReference>
<reference evidence="2 3" key="2">
    <citation type="submission" date="2024-10" db="EMBL/GenBank/DDBJ databases">
        <authorList>
            <person name="Ryan C."/>
        </authorList>
    </citation>
    <scope>NUCLEOTIDE SEQUENCE [LARGE SCALE GENOMIC DNA]</scope>
</reference>
<dbReference type="Proteomes" id="UP001497457">
    <property type="component" value="Chromosome 1b"/>
</dbReference>
<organism evidence="2 3">
    <name type="scientific">Urochloa decumbens</name>
    <dbReference type="NCBI Taxonomy" id="240449"/>
    <lineage>
        <taxon>Eukaryota</taxon>
        <taxon>Viridiplantae</taxon>
        <taxon>Streptophyta</taxon>
        <taxon>Embryophyta</taxon>
        <taxon>Tracheophyta</taxon>
        <taxon>Spermatophyta</taxon>
        <taxon>Magnoliopsida</taxon>
        <taxon>Liliopsida</taxon>
        <taxon>Poales</taxon>
        <taxon>Poaceae</taxon>
        <taxon>PACMAD clade</taxon>
        <taxon>Panicoideae</taxon>
        <taxon>Panicodae</taxon>
        <taxon>Paniceae</taxon>
        <taxon>Melinidinae</taxon>
        <taxon>Urochloa</taxon>
    </lineage>
</organism>
<evidence type="ECO:0000313" key="2">
    <source>
        <dbReference type="EMBL" id="CAL4885425.1"/>
    </source>
</evidence>
<dbReference type="AlphaFoldDB" id="A0ABC8V7F6"/>
<keyword evidence="3" id="KW-1185">Reference proteome</keyword>
<feature type="compositionally biased region" description="Polar residues" evidence="1">
    <location>
        <begin position="120"/>
        <end position="135"/>
    </location>
</feature>
<dbReference type="InterPro" id="IPR039928">
    <property type="entry name" value="LNK"/>
</dbReference>
<accession>A0ABC8V7F6</accession>
<sequence length="394" mass="43407">MNEFPLISDHSTMLQGQGIRSSSGLLSSEGKAVPTTQDERKNKGKDMFYSDWPELVGFDDFETSLRKDFDPTFEIGSSYFEDALWSSIFSPGARLVPSSYFDDIDFSSDRNDSAVLKTNPAKTKQPPKNGTSDTPLNSDAHASSSSCLSDAELFSQFDDIELANQIGVCEGLEAIFSSSPEMQVPTASSSMCSGETAASSTFSRTDFVAARAPIPCPSKKPQDPFSGAPDMILEEMAENPLDMYFPPLATYEQPEMVTSDTTSAQKHRFPEEFAGSYALNCAESQFRSKEMTSAGFHWQPSSAMVLQAAPVKDLGFQKLQEGMNQLDLATKGRIRDALYRLANRVEQRHCVAGSKRLRPGGWTETQTDPMDQSVAQLLLQKPSYRKTVLPHRVT</sequence>
<evidence type="ECO:0000256" key="1">
    <source>
        <dbReference type="SAM" id="MobiDB-lite"/>
    </source>
</evidence>
<gene>
    <name evidence="2" type="ORF">URODEC1_LOCUS515</name>
</gene>
<evidence type="ECO:0000313" key="3">
    <source>
        <dbReference type="Proteomes" id="UP001497457"/>
    </source>
</evidence>
<dbReference type="PANTHER" id="PTHR33334">
    <property type="entry name" value="PROTEIN LNK1"/>
    <property type="match status" value="1"/>
</dbReference>